<feature type="non-terminal residue" evidence="2">
    <location>
        <position position="116"/>
    </location>
</feature>
<keyword evidence="1" id="KW-1133">Transmembrane helix</keyword>
<evidence type="ECO:0000313" key="2">
    <source>
        <dbReference type="EMBL" id="EJK74606.1"/>
    </source>
</evidence>
<feature type="transmembrane region" description="Helical" evidence="1">
    <location>
        <begin position="95"/>
        <end position="113"/>
    </location>
</feature>
<organism evidence="2 3">
    <name type="scientific">Thalassiosira oceanica</name>
    <name type="common">Marine diatom</name>
    <dbReference type="NCBI Taxonomy" id="159749"/>
    <lineage>
        <taxon>Eukaryota</taxon>
        <taxon>Sar</taxon>
        <taxon>Stramenopiles</taxon>
        <taxon>Ochrophyta</taxon>
        <taxon>Bacillariophyta</taxon>
        <taxon>Coscinodiscophyceae</taxon>
        <taxon>Thalassiosirophycidae</taxon>
        <taxon>Thalassiosirales</taxon>
        <taxon>Thalassiosiraceae</taxon>
        <taxon>Thalassiosira</taxon>
    </lineage>
</organism>
<comment type="caution">
    <text evidence="2">The sequence shown here is derived from an EMBL/GenBank/DDBJ whole genome shotgun (WGS) entry which is preliminary data.</text>
</comment>
<keyword evidence="3" id="KW-1185">Reference proteome</keyword>
<reference evidence="2 3" key="1">
    <citation type="journal article" date="2012" name="Genome Biol.">
        <title>Genome and low-iron response of an oceanic diatom adapted to chronic iron limitation.</title>
        <authorList>
            <person name="Lommer M."/>
            <person name="Specht M."/>
            <person name="Roy A.S."/>
            <person name="Kraemer L."/>
            <person name="Andreson R."/>
            <person name="Gutowska M.A."/>
            <person name="Wolf J."/>
            <person name="Bergner S.V."/>
            <person name="Schilhabel M.B."/>
            <person name="Klostermeier U.C."/>
            <person name="Beiko R.G."/>
            <person name="Rosenstiel P."/>
            <person name="Hippler M."/>
            <person name="Laroche J."/>
        </authorList>
    </citation>
    <scope>NUCLEOTIDE SEQUENCE [LARGE SCALE GENOMIC DNA]</scope>
    <source>
        <strain evidence="2 3">CCMP1005</strain>
    </source>
</reference>
<keyword evidence="1" id="KW-0472">Membrane</keyword>
<name>K0TKJ1_THAOC</name>
<accession>K0TKJ1</accession>
<keyword evidence="1" id="KW-0812">Transmembrane</keyword>
<evidence type="ECO:0000313" key="3">
    <source>
        <dbReference type="Proteomes" id="UP000266841"/>
    </source>
</evidence>
<sequence length="116" mass="12667">MAVEPLPTCLDGAFNQIQVARRRLSTDGFVAAYVFQSATTISDEVLSLEVGRDLGSNLSQSLQRSAWQVDRWRRVRTDSTLSPTNAASPILRLEFFLYLAACACLVACCLLGAPGR</sequence>
<gene>
    <name evidence="2" type="ORF">THAOC_03703</name>
</gene>
<dbReference type="Proteomes" id="UP000266841">
    <property type="component" value="Unassembled WGS sequence"/>
</dbReference>
<evidence type="ECO:0000256" key="1">
    <source>
        <dbReference type="SAM" id="Phobius"/>
    </source>
</evidence>
<protein>
    <submittedName>
        <fullName evidence="2">Uncharacterized protein</fullName>
    </submittedName>
</protein>
<dbReference type="AlphaFoldDB" id="K0TKJ1"/>
<dbReference type="EMBL" id="AGNL01003503">
    <property type="protein sequence ID" value="EJK74606.1"/>
    <property type="molecule type" value="Genomic_DNA"/>
</dbReference>
<proteinExistence type="predicted"/>